<dbReference type="AlphaFoldDB" id="A0A183DWV7"/>
<evidence type="ECO:0000313" key="2">
    <source>
        <dbReference type="Proteomes" id="UP000271098"/>
    </source>
</evidence>
<dbReference type="Proteomes" id="UP000271098">
    <property type="component" value="Unassembled WGS sequence"/>
</dbReference>
<evidence type="ECO:0000313" key="1">
    <source>
        <dbReference type="EMBL" id="VDN21831.1"/>
    </source>
</evidence>
<organism evidence="3">
    <name type="scientific">Gongylonema pulchrum</name>
    <dbReference type="NCBI Taxonomy" id="637853"/>
    <lineage>
        <taxon>Eukaryota</taxon>
        <taxon>Metazoa</taxon>
        <taxon>Ecdysozoa</taxon>
        <taxon>Nematoda</taxon>
        <taxon>Chromadorea</taxon>
        <taxon>Rhabditida</taxon>
        <taxon>Spirurina</taxon>
        <taxon>Spiruromorpha</taxon>
        <taxon>Spiruroidea</taxon>
        <taxon>Gongylonematidae</taxon>
        <taxon>Gongylonema</taxon>
    </lineage>
</organism>
<dbReference type="WBParaSite" id="GPUH_0001321301-mRNA-1">
    <property type="protein sequence ID" value="GPUH_0001321301-mRNA-1"/>
    <property type="gene ID" value="GPUH_0001321301"/>
</dbReference>
<proteinExistence type="predicted"/>
<dbReference type="EMBL" id="UYRT01080002">
    <property type="protein sequence ID" value="VDN21831.1"/>
    <property type="molecule type" value="Genomic_DNA"/>
</dbReference>
<name>A0A183DWV7_9BILA</name>
<sequence>MVQKLKQMSDERFALISVRLPLAIRNRCGDEAFYSQKSLDAAHAASCEYFHCWLLYAVKRCANPQQRKAWPGNNVHKRKAAWCFFLSSGLVLMREVSPL</sequence>
<reference evidence="1 2" key="2">
    <citation type="submission" date="2018-11" db="EMBL/GenBank/DDBJ databases">
        <authorList>
            <consortium name="Pathogen Informatics"/>
        </authorList>
    </citation>
    <scope>NUCLEOTIDE SEQUENCE [LARGE SCALE GENOMIC DNA]</scope>
</reference>
<protein>
    <submittedName>
        <fullName evidence="3">Transposase</fullName>
    </submittedName>
</protein>
<evidence type="ECO:0000313" key="3">
    <source>
        <dbReference type="WBParaSite" id="GPUH_0001321301-mRNA-1"/>
    </source>
</evidence>
<accession>A0A183DWV7</accession>
<keyword evidence="2" id="KW-1185">Reference proteome</keyword>
<reference evidence="3" key="1">
    <citation type="submission" date="2016-06" db="UniProtKB">
        <authorList>
            <consortium name="WormBaseParasite"/>
        </authorList>
    </citation>
    <scope>IDENTIFICATION</scope>
</reference>
<gene>
    <name evidence="1" type="ORF">GPUH_LOCUS13198</name>
</gene>